<feature type="non-terminal residue" evidence="1">
    <location>
        <position position="187"/>
    </location>
</feature>
<name>A0ACA9RUB1_9GLOM</name>
<proteinExistence type="predicted"/>
<protein>
    <submittedName>
        <fullName evidence="1">16374_t:CDS:1</fullName>
    </submittedName>
</protein>
<dbReference type="EMBL" id="CAJVQC010072488">
    <property type="protein sequence ID" value="CAG8811522.1"/>
    <property type="molecule type" value="Genomic_DNA"/>
</dbReference>
<evidence type="ECO:0000313" key="2">
    <source>
        <dbReference type="Proteomes" id="UP000789920"/>
    </source>
</evidence>
<evidence type="ECO:0000313" key="1">
    <source>
        <dbReference type="EMBL" id="CAG8811522.1"/>
    </source>
</evidence>
<comment type="caution">
    <text evidence="1">The sequence shown here is derived from an EMBL/GenBank/DDBJ whole genome shotgun (WGS) entry which is preliminary data.</text>
</comment>
<gene>
    <name evidence="1" type="ORF">RPERSI_LOCUS23324</name>
</gene>
<dbReference type="Proteomes" id="UP000789920">
    <property type="component" value="Unassembled WGS sequence"/>
</dbReference>
<reference evidence="1" key="1">
    <citation type="submission" date="2021-06" db="EMBL/GenBank/DDBJ databases">
        <authorList>
            <person name="Kallberg Y."/>
            <person name="Tangrot J."/>
            <person name="Rosling A."/>
        </authorList>
    </citation>
    <scope>NUCLEOTIDE SEQUENCE</scope>
    <source>
        <strain evidence="1">MA461A</strain>
    </source>
</reference>
<organism evidence="1 2">
    <name type="scientific">Racocetra persica</name>
    <dbReference type="NCBI Taxonomy" id="160502"/>
    <lineage>
        <taxon>Eukaryota</taxon>
        <taxon>Fungi</taxon>
        <taxon>Fungi incertae sedis</taxon>
        <taxon>Mucoromycota</taxon>
        <taxon>Glomeromycotina</taxon>
        <taxon>Glomeromycetes</taxon>
        <taxon>Diversisporales</taxon>
        <taxon>Gigasporaceae</taxon>
        <taxon>Racocetra</taxon>
    </lineage>
</organism>
<sequence length="187" mass="22332">MEMLSELIIKNEDKNPLTFKINSPNIGGLISLHSGEFKDIPDFACIILQKKPFSKILRFSLQIAVALFYDNRKVTRSILTWIIKINEQLKDKEEKEFEMTKKLYYRALRMLDHLNAFIEREKSEFIFVPRLNMENYKNQICKLMKIAKGYENEYKDVLKHEYNNKQKESKQFELAQNLTKETENKLQ</sequence>
<keyword evidence="2" id="KW-1185">Reference proteome</keyword>
<accession>A0ACA9RUB1</accession>